<dbReference type="EMBL" id="CP018171">
    <property type="protein sequence ID" value="APH73778.1"/>
    <property type="molecule type" value="Genomic_DNA"/>
</dbReference>
<dbReference type="GO" id="GO:0090729">
    <property type="term" value="F:toxin activity"/>
    <property type="evidence" value="ECO:0007669"/>
    <property type="project" value="UniProtKB-KW"/>
</dbReference>
<keyword evidence="2 5" id="KW-0540">Nuclease</keyword>
<dbReference type="PANTHER" id="PTHR36173:SF1">
    <property type="entry name" value="RIBONUCLEASE VAPC22"/>
    <property type="match status" value="1"/>
</dbReference>
<dbReference type="STRING" id="1670800.BSQ44_22145"/>
<dbReference type="OrthoDB" id="9798990at2"/>
<gene>
    <name evidence="5" type="primary">vapC</name>
    <name evidence="7" type="ORF">BSQ44_22145</name>
</gene>
<dbReference type="Gene3D" id="3.40.50.1010">
    <property type="entry name" value="5'-nuclease"/>
    <property type="match status" value="1"/>
</dbReference>
<evidence type="ECO:0000256" key="2">
    <source>
        <dbReference type="ARBA" id="ARBA00022722"/>
    </source>
</evidence>
<evidence type="ECO:0000256" key="4">
    <source>
        <dbReference type="ARBA" id="ARBA00022801"/>
    </source>
</evidence>
<dbReference type="Proteomes" id="UP000182840">
    <property type="component" value="Chromosome"/>
</dbReference>
<dbReference type="PANTHER" id="PTHR36173">
    <property type="entry name" value="RIBONUCLEASE VAPC16-RELATED"/>
    <property type="match status" value="1"/>
</dbReference>
<dbReference type="RefSeq" id="WP_072607241.1">
    <property type="nucleotide sequence ID" value="NZ_CP018171.1"/>
</dbReference>
<sequence length="138" mass="14664">MTGKLLLDTCAIIWIATNEPIRPEAKSAIDAAVSGDDKVRVSPISAWELGLLSAKGRMPTALPPSSLFRDVAMADGVRVEALSPEVLIASSFLPGTLHRDPADRILIATARAHDLAIVTRDRIILDYAGQGHVKAVAC</sequence>
<dbReference type="HAMAP" id="MF_00265">
    <property type="entry name" value="VapC_Nob1"/>
    <property type="match status" value="1"/>
</dbReference>
<feature type="binding site" evidence="5">
    <location>
        <position position="8"/>
    </location>
    <ligand>
        <name>Mg(2+)</name>
        <dbReference type="ChEBI" id="CHEBI:18420"/>
    </ligand>
</feature>
<comment type="cofactor">
    <cofactor evidence="5">
        <name>Mg(2+)</name>
        <dbReference type="ChEBI" id="CHEBI:18420"/>
    </cofactor>
</comment>
<dbReference type="InterPro" id="IPR002716">
    <property type="entry name" value="PIN_dom"/>
</dbReference>
<dbReference type="InterPro" id="IPR022907">
    <property type="entry name" value="VapC_family"/>
</dbReference>
<keyword evidence="5" id="KW-0460">Magnesium</keyword>
<reference evidence="8" key="1">
    <citation type="submission" date="2016-11" db="EMBL/GenBank/DDBJ databases">
        <title>Mesorhizobium oceanicum sp. nov., isolated from deep seawater in South China Sea.</title>
        <authorList>
            <person name="Fu G.-Y."/>
        </authorList>
    </citation>
    <scope>NUCLEOTIDE SEQUENCE [LARGE SCALE GENOMIC DNA]</scope>
    <source>
        <strain evidence="8">B7</strain>
    </source>
</reference>
<evidence type="ECO:0000313" key="7">
    <source>
        <dbReference type="EMBL" id="APH73778.1"/>
    </source>
</evidence>
<keyword evidence="4 5" id="KW-0378">Hydrolase</keyword>
<dbReference type="InterPro" id="IPR052919">
    <property type="entry name" value="TA_system_RNase"/>
</dbReference>
<accession>A0A1L3SWK3</accession>
<dbReference type="GO" id="GO:0000287">
    <property type="term" value="F:magnesium ion binding"/>
    <property type="evidence" value="ECO:0007669"/>
    <property type="project" value="UniProtKB-UniRule"/>
</dbReference>
<feature type="binding site" evidence="5">
    <location>
        <position position="103"/>
    </location>
    <ligand>
        <name>Mg(2+)</name>
        <dbReference type="ChEBI" id="CHEBI:18420"/>
    </ligand>
</feature>
<keyword evidence="8" id="KW-1185">Reference proteome</keyword>
<evidence type="ECO:0000256" key="5">
    <source>
        <dbReference type="HAMAP-Rule" id="MF_00265"/>
    </source>
</evidence>
<dbReference type="Pfam" id="PF01850">
    <property type="entry name" value="PIN"/>
    <property type="match status" value="1"/>
</dbReference>
<dbReference type="CDD" id="cd09872">
    <property type="entry name" value="PIN_Sll0205-like"/>
    <property type="match status" value="1"/>
</dbReference>
<comment type="function">
    <text evidence="5">Toxic component of a toxin-antitoxin (TA) system. An RNase.</text>
</comment>
<dbReference type="GO" id="GO:0004540">
    <property type="term" value="F:RNA nuclease activity"/>
    <property type="evidence" value="ECO:0007669"/>
    <property type="project" value="InterPro"/>
</dbReference>
<evidence type="ECO:0000256" key="3">
    <source>
        <dbReference type="ARBA" id="ARBA00022723"/>
    </source>
</evidence>
<comment type="similarity">
    <text evidence="5">Belongs to the PINc/VapC protein family.</text>
</comment>
<dbReference type="GO" id="GO:0016787">
    <property type="term" value="F:hydrolase activity"/>
    <property type="evidence" value="ECO:0007669"/>
    <property type="project" value="UniProtKB-KW"/>
</dbReference>
<dbReference type="InterPro" id="IPR041705">
    <property type="entry name" value="PIN_Sll0205"/>
</dbReference>
<dbReference type="EC" id="3.1.-.-" evidence="5"/>
<dbReference type="SUPFAM" id="SSF88723">
    <property type="entry name" value="PIN domain-like"/>
    <property type="match status" value="1"/>
</dbReference>
<keyword evidence="3 5" id="KW-0479">Metal-binding</keyword>
<dbReference type="KEGG" id="meso:BSQ44_22145"/>
<dbReference type="AlphaFoldDB" id="A0A1L3SWK3"/>
<keyword evidence="1 5" id="KW-1277">Toxin-antitoxin system</keyword>
<feature type="domain" description="PIN" evidence="6">
    <location>
        <begin position="6"/>
        <end position="128"/>
    </location>
</feature>
<protein>
    <recommendedName>
        <fullName evidence="5">Ribonuclease VapC</fullName>
        <shortName evidence="5">RNase VapC</shortName>
        <ecNumber evidence="5">3.1.-.-</ecNumber>
    </recommendedName>
    <alternativeName>
        <fullName evidence="5">Toxin VapC</fullName>
    </alternativeName>
</protein>
<evidence type="ECO:0000259" key="6">
    <source>
        <dbReference type="Pfam" id="PF01850"/>
    </source>
</evidence>
<dbReference type="InterPro" id="IPR029060">
    <property type="entry name" value="PIN-like_dom_sf"/>
</dbReference>
<organism evidence="7 8">
    <name type="scientific">Aquibium oceanicum</name>
    <dbReference type="NCBI Taxonomy" id="1670800"/>
    <lineage>
        <taxon>Bacteria</taxon>
        <taxon>Pseudomonadati</taxon>
        <taxon>Pseudomonadota</taxon>
        <taxon>Alphaproteobacteria</taxon>
        <taxon>Hyphomicrobiales</taxon>
        <taxon>Phyllobacteriaceae</taxon>
        <taxon>Aquibium</taxon>
    </lineage>
</organism>
<name>A0A1L3SWK3_9HYPH</name>
<proteinExistence type="inferred from homology"/>
<evidence type="ECO:0000256" key="1">
    <source>
        <dbReference type="ARBA" id="ARBA00022649"/>
    </source>
</evidence>
<keyword evidence="5" id="KW-0800">Toxin</keyword>
<evidence type="ECO:0000313" key="8">
    <source>
        <dbReference type="Proteomes" id="UP000182840"/>
    </source>
</evidence>